<accession>A0A645B5J8</accession>
<protein>
    <recommendedName>
        <fullName evidence="1">N-acetyltransferase domain-containing protein</fullName>
    </recommendedName>
</protein>
<reference evidence="2" key="1">
    <citation type="submission" date="2019-08" db="EMBL/GenBank/DDBJ databases">
        <authorList>
            <person name="Kucharzyk K."/>
            <person name="Murdoch R.W."/>
            <person name="Higgins S."/>
            <person name="Loffler F."/>
        </authorList>
    </citation>
    <scope>NUCLEOTIDE SEQUENCE</scope>
</reference>
<evidence type="ECO:0000259" key="1">
    <source>
        <dbReference type="PROSITE" id="PS51186"/>
    </source>
</evidence>
<proteinExistence type="predicted"/>
<dbReference type="InterPro" id="IPR016181">
    <property type="entry name" value="Acyl_CoA_acyltransferase"/>
</dbReference>
<sequence length="178" mass="20205">MKEIEISIATKQDIPILADIFWSHINANHEYISHGEVQMGVGVAKINSNGDICTFPAENGKEMWLQYISSKLENPSFAAVFKAESKSEDQNLIAGFCVVEIDEDGSSPYGMLCDLLVREQYRSLGIGNLLMHEALSWFKKHEISDIYLESGKNNHDAHSFFQKRGFQHISEIFKLKTY</sequence>
<dbReference type="PANTHER" id="PTHR43072">
    <property type="entry name" value="N-ACETYLTRANSFERASE"/>
    <property type="match status" value="1"/>
</dbReference>
<gene>
    <name evidence="2" type="ORF">SDC9_105244</name>
</gene>
<comment type="caution">
    <text evidence="2">The sequence shown here is derived from an EMBL/GenBank/DDBJ whole genome shotgun (WGS) entry which is preliminary data.</text>
</comment>
<dbReference type="Pfam" id="PF00583">
    <property type="entry name" value="Acetyltransf_1"/>
    <property type="match status" value="1"/>
</dbReference>
<dbReference type="Gene3D" id="3.40.630.30">
    <property type="match status" value="1"/>
</dbReference>
<dbReference type="SUPFAM" id="SSF55729">
    <property type="entry name" value="Acyl-CoA N-acyltransferases (Nat)"/>
    <property type="match status" value="1"/>
</dbReference>
<dbReference type="CDD" id="cd04301">
    <property type="entry name" value="NAT_SF"/>
    <property type="match status" value="1"/>
</dbReference>
<evidence type="ECO:0000313" key="2">
    <source>
        <dbReference type="EMBL" id="MPM58413.1"/>
    </source>
</evidence>
<name>A0A645B5J8_9ZZZZ</name>
<feature type="domain" description="N-acetyltransferase" evidence="1">
    <location>
        <begin position="50"/>
        <end position="178"/>
    </location>
</feature>
<dbReference type="InterPro" id="IPR000182">
    <property type="entry name" value="GNAT_dom"/>
</dbReference>
<dbReference type="PROSITE" id="PS51186">
    <property type="entry name" value="GNAT"/>
    <property type="match status" value="1"/>
</dbReference>
<organism evidence="2">
    <name type="scientific">bioreactor metagenome</name>
    <dbReference type="NCBI Taxonomy" id="1076179"/>
    <lineage>
        <taxon>unclassified sequences</taxon>
        <taxon>metagenomes</taxon>
        <taxon>ecological metagenomes</taxon>
    </lineage>
</organism>
<dbReference type="AlphaFoldDB" id="A0A645B5J8"/>
<dbReference type="GO" id="GO:0016747">
    <property type="term" value="F:acyltransferase activity, transferring groups other than amino-acyl groups"/>
    <property type="evidence" value="ECO:0007669"/>
    <property type="project" value="InterPro"/>
</dbReference>
<dbReference type="EMBL" id="VSSQ01016751">
    <property type="protein sequence ID" value="MPM58413.1"/>
    <property type="molecule type" value="Genomic_DNA"/>
</dbReference>